<dbReference type="Proteomes" id="UP000184774">
    <property type="component" value="Unassembled WGS sequence"/>
</dbReference>
<proteinExistence type="predicted"/>
<protein>
    <recommendedName>
        <fullName evidence="1">HNH nuclease domain-containing protein</fullName>
    </recommendedName>
</protein>
<evidence type="ECO:0000313" key="2">
    <source>
        <dbReference type="EMBL" id="SIO95752.1"/>
    </source>
</evidence>
<organism evidence="2 3">
    <name type="scientific">Vibrio spartinae</name>
    <dbReference type="NCBI Taxonomy" id="1918945"/>
    <lineage>
        <taxon>Bacteria</taxon>
        <taxon>Pseudomonadati</taxon>
        <taxon>Pseudomonadota</taxon>
        <taxon>Gammaproteobacteria</taxon>
        <taxon>Vibrionales</taxon>
        <taxon>Vibrionaceae</taxon>
        <taxon>Vibrio</taxon>
    </lineage>
</organism>
<dbReference type="EMBL" id="FSSB01000021">
    <property type="protein sequence ID" value="SIO95752.1"/>
    <property type="molecule type" value="Genomic_DNA"/>
</dbReference>
<dbReference type="AlphaFoldDB" id="A0A1N6M8I8"/>
<evidence type="ECO:0000313" key="3">
    <source>
        <dbReference type="Proteomes" id="UP000184774"/>
    </source>
</evidence>
<sequence>MSLEYYADKFRNLNMNTKGNHKSPHKVCMLLAVTELIESGVIATNRIDLNEPLKEAFTRFFNQRRRDTDQNTPENPYFHLKSEGFWHIVYNSGIDPATVKRYSKTAVSHITIDDALFAYLQSRITNTDLKEALNHNLSDLAFLYQQWLVDIGQAPETIERYTRLIASDLSEWLQEQGLANVPVFDMKSYRAFHDLALRFKQSHVLQVNDPNLNLFSAVIDSYQQFLKDLTQVDLQQDVAQIDADKHLTTTEKQILRNARLGQGTYRRQLIDLWQGCAVTRYRNTQMLVASHIKPWRESNNDERLDKYNGLLLLANLDKAFDLGFISFDQHGKVMISKYLQSPATLGIREGMQCSLYREHQQYLSYHRGELFKGL</sequence>
<name>A0A1N6M8I8_9VIBR</name>
<feature type="domain" description="HNH nuclease" evidence="1">
    <location>
        <begin position="276"/>
        <end position="328"/>
    </location>
</feature>
<dbReference type="Pfam" id="PF13391">
    <property type="entry name" value="HNH_2"/>
    <property type="match status" value="1"/>
</dbReference>
<evidence type="ECO:0000259" key="1">
    <source>
        <dbReference type="Pfam" id="PF13391"/>
    </source>
</evidence>
<accession>A0A1N6M8I8</accession>
<dbReference type="RefSeq" id="WP_074374232.1">
    <property type="nucleotide sequence ID" value="NZ_AP024907.1"/>
</dbReference>
<reference evidence="2 3" key="1">
    <citation type="submission" date="2016-12" db="EMBL/GenBank/DDBJ databases">
        <authorList>
            <person name="Song W.-J."/>
            <person name="Kurnit D.M."/>
        </authorList>
    </citation>
    <scope>NUCLEOTIDE SEQUENCE [LARGE SCALE GENOMIC DNA]</scope>
    <source>
        <strain evidence="2 3">CECT 9026</strain>
    </source>
</reference>
<gene>
    <name evidence="2" type="ORF">VSP9026_03504</name>
</gene>
<dbReference type="InterPro" id="IPR003615">
    <property type="entry name" value="HNH_nuc"/>
</dbReference>
<dbReference type="OrthoDB" id="529575at2"/>